<accession>A0A5T3VPY9</accession>
<dbReference type="Gene3D" id="2.60.40.3110">
    <property type="match status" value="1"/>
</dbReference>
<dbReference type="GO" id="GO:0015473">
    <property type="term" value="F:fimbrial usher porin activity"/>
    <property type="evidence" value="ECO:0007669"/>
    <property type="project" value="InterPro"/>
</dbReference>
<sequence length="178" mass="19691">PTIRGIAKTNATVEVRQNGYLIYSTSVPPGQFEIGREQIADLGVGVGVLDVSIYEKNGQVQNYTVPYSTPVLSLPDGYSKYSVTIGRYREVNNDYIDPVFFEGTYIYGLPYGFTLFGGVQWVNIYNSYAIGASKDIGEYGALSFDWKTSVSKTDTSNENGHAYGIRYNKNIAQTNTEV</sequence>
<dbReference type="Pfam" id="PF00577">
    <property type="entry name" value="Usher"/>
    <property type="match status" value="1"/>
</dbReference>
<evidence type="ECO:0000313" key="1">
    <source>
        <dbReference type="EMBL" id="EAN9482864.1"/>
    </source>
</evidence>
<feature type="non-terminal residue" evidence="1">
    <location>
        <position position="1"/>
    </location>
</feature>
<dbReference type="EMBL" id="AACZOV010000348">
    <property type="protein sequence ID" value="EAN9482864.1"/>
    <property type="molecule type" value="Genomic_DNA"/>
</dbReference>
<proteinExistence type="predicted"/>
<gene>
    <name evidence="1" type="ORF">ES798_23395</name>
</gene>
<dbReference type="PANTHER" id="PTHR30451">
    <property type="entry name" value="OUTER MEMBRANE USHER PROTEIN"/>
    <property type="match status" value="1"/>
</dbReference>
<protein>
    <submittedName>
        <fullName evidence="1">Fimbrial biogenesis outer membrane usher protein</fullName>
    </submittedName>
</protein>
<dbReference type="AlphaFoldDB" id="A0A5T3VPY9"/>
<dbReference type="GO" id="GO:0009279">
    <property type="term" value="C:cell outer membrane"/>
    <property type="evidence" value="ECO:0007669"/>
    <property type="project" value="TreeGrafter"/>
</dbReference>
<comment type="caution">
    <text evidence="1">The sequence shown here is derived from an EMBL/GenBank/DDBJ whole genome shotgun (WGS) entry which is preliminary data.</text>
</comment>
<name>A0A5T3VPY9_SALER</name>
<organism evidence="1">
    <name type="scientific">Salmonella enterica</name>
    <name type="common">Salmonella choleraesuis</name>
    <dbReference type="NCBI Taxonomy" id="28901"/>
    <lineage>
        <taxon>Bacteria</taxon>
        <taxon>Pseudomonadati</taxon>
        <taxon>Pseudomonadota</taxon>
        <taxon>Gammaproteobacteria</taxon>
        <taxon>Enterobacterales</taxon>
        <taxon>Enterobacteriaceae</taxon>
        <taxon>Salmonella</taxon>
    </lineage>
</organism>
<reference evidence="1" key="1">
    <citation type="submission" date="2019-01" db="EMBL/GenBank/DDBJ databases">
        <authorList>
            <consortium name="PulseNet: The National Subtyping Network for Foodborne Disease Surveillance"/>
            <person name="Tarr C.L."/>
            <person name="Trees E."/>
            <person name="Katz L.S."/>
            <person name="Carleton-Romer H.A."/>
            <person name="Stroika S."/>
            <person name="Kucerova Z."/>
            <person name="Roache K.F."/>
            <person name="Sabol A.L."/>
            <person name="Besser J."/>
            <person name="Gerner-Smidt P."/>
        </authorList>
    </citation>
    <scope>NUCLEOTIDE SEQUENCE</scope>
    <source>
        <strain evidence="1">PNUSAS065840</strain>
    </source>
</reference>
<dbReference type="InterPro" id="IPR000015">
    <property type="entry name" value="Fimb_usher"/>
</dbReference>
<dbReference type="PANTHER" id="PTHR30451:SF21">
    <property type="entry name" value="FIMBRIAL USHER DOMAIN-CONTAINING PROTEIN YDET-RELATED"/>
    <property type="match status" value="1"/>
</dbReference>
<feature type="non-terminal residue" evidence="1">
    <location>
        <position position="178"/>
    </location>
</feature>
<dbReference type="GO" id="GO:0009297">
    <property type="term" value="P:pilus assembly"/>
    <property type="evidence" value="ECO:0007669"/>
    <property type="project" value="InterPro"/>
</dbReference>